<dbReference type="Pfam" id="PF21248">
    <property type="entry name" value="SoFic-like_C"/>
    <property type="match status" value="1"/>
</dbReference>
<feature type="binding site" evidence="1">
    <location>
        <position position="78"/>
    </location>
    <ligand>
        <name>ATP</name>
        <dbReference type="ChEBI" id="CHEBI:30616"/>
    </ligand>
</feature>
<evidence type="ECO:0000313" key="6">
    <source>
        <dbReference type="Proteomes" id="UP000003250"/>
    </source>
</evidence>
<keyword evidence="1" id="KW-0547">Nucleotide-binding</keyword>
<dbReference type="PROSITE" id="PS51459">
    <property type="entry name" value="FIDO"/>
    <property type="match status" value="1"/>
</dbReference>
<evidence type="ECO:0000256" key="2">
    <source>
        <dbReference type="PIRSR" id="PIRSR640198-1"/>
    </source>
</evidence>
<dbReference type="AlphaFoldDB" id="H0I1D4"/>
<keyword evidence="1" id="KW-0067">ATP-binding</keyword>
<dbReference type="Pfam" id="PF13784">
    <property type="entry name" value="Fic_N"/>
    <property type="match status" value="1"/>
</dbReference>
<dbReference type="PIRSF" id="PIRSF038925">
    <property type="entry name" value="AMP-prot_trans"/>
    <property type="match status" value="1"/>
</dbReference>
<dbReference type="PATRIC" id="fig|1107882.3.peg.6065"/>
<dbReference type="InterPro" id="IPR025758">
    <property type="entry name" value="Fic/DOC_N"/>
</dbReference>
<feature type="binding site" evidence="1">
    <location>
        <begin position="209"/>
        <end position="215"/>
    </location>
    <ligand>
        <name>ATP</name>
        <dbReference type="ChEBI" id="CHEBI:30616"/>
    </ligand>
</feature>
<feature type="binding site" evidence="3">
    <location>
        <begin position="208"/>
        <end position="215"/>
    </location>
    <ligand>
        <name>ATP</name>
        <dbReference type="ChEBI" id="CHEBI:30616"/>
    </ligand>
</feature>
<feature type="binding site" evidence="1">
    <location>
        <position position="246"/>
    </location>
    <ligand>
        <name>ATP</name>
        <dbReference type="ChEBI" id="CHEBI:30616"/>
    </ligand>
</feature>
<dbReference type="InterPro" id="IPR003812">
    <property type="entry name" value="Fido"/>
</dbReference>
<dbReference type="Pfam" id="PF02661">
    <property type="entry name" value="Fic"/>
    <property type="match status" value="1"/>
</dbReference>
<evidence type="ECO:0000313" key="5">
    <source>
        <dbReference type="EMBL" id="EHK53200.1"/>
    </source>
</evidence>
<dbReference type="PANTHER" id="PTHR13504">
    <property type="entry name" value="FIDO DOMAIN-CONTAINING PROTEIN DDB_G0283145"/>
    <property type="match status" value="1"/>
</dbReference>
<reference evidence="5 6" key="1">
    <citation type="journal article" date="2012" name="J. Bacteriol.">
        <title>Draft Genome Sequence of Mesorhizobium alhagi CCNWXJ12-2T, a Novel Salt-Resistant Species Isolated from the Desert of Northwestern China.</title>
        <authorList>
            <person name="Zhou M."/>
            <person name="Chen W."/>
            <person name="Chen H."/>
            <person name="Wei G."/>
        </authorList>
    </citation>
    <scope>NUCLEOTIDE SEQUENCE [LARGE SCALE GENOMIC DNA]</scope>
    <source>
        <strain evidence="5 6">CCNWXJ12-2</strain>
    </source>
</reference>
<dbReference type="InterPro" id="IPR048770">
    <property type="entry name" value="SoFic-like_C"/>
</dbReference>
<dbReference type="Gene3D" id="1.10.3290.10">
    <property type="entry name" value="Fido-like domain"/>
    <property type="match status" value="1"/>
</dbReference>
<gene>
    <name evidence="5" type="ORF">MAXJ12_31357</name>
</gene>
<dbReference type="InterPro" id="IPR040198">
    <property type="entry name" value="Fido_containing"/>
</dbReference>
<dbReference type="InterPro" id="IPR036597">
    <property type="entry name" value="Fido-like_dom_sf"/>
</dbReference>
<name>H0I1D4_9HYPH</name>
<dbReference type="NCBIfam" id="NF046030">
    <property type="entry name" value="ProtAdlyltaseSoFic"/>
    <property type="match status" value="1"/>
</dbReference>
<dbReference type="EMBL" id="AHAM01000280">
    <property type="protein sequence ID" value="EHK53200.1"/>
    <property type="molecule type" value="Genomic_DNA"/>
</dbReference>
<evidence type="ECO:0000259" key="4">
    <source>
        <dbReference type="PROSITE" id="PS51459"/>
    </source>
</evidence>
<accession>H0I1D4</accession>
<dbReference type="SUPFAM" id="SSF140931">
    <property type="entry name" value="Fic-like"/>
    <property type="match status" value="1"/>
</dbReference>
<organism evidence="5 6">
    <name type="scientific">Mesorhizobium alhagi CCNWXJ12-2</name>
    <dbReference type="NCBI Taxonomy" id="1107882"/>
    <lineage>
        <taxon>Bacteria</taxon>
        <taxon>Pseudomonadati</taxon>
        <taxon>Pseudomonadota</taxon>
        <taxon>Alphaproteobacteria</taxon>
        <taxon>Hyphomicrobiales</taxon>
        <taxon>Phyllobacteriaceae</taxon>
        <taxon>Allomesorhizobium</taxon>
    </lineage>
</organism>
<feature type="binding site" evidence="1">
    <location>
        <position position="204"/>
    </location>
    <ligand>
        <name>ATP</name>
        <dbReference type="ChEBI" id="CHEBI:30616"/>
    </ligand>
</feature>
<dbReference type="InterPro" id="IPR026287">
    <property type="entry name" value="SoFic-like"/>
</dbReference>
<feature type="domain" description="Fido" evidence="4">
    <location>
        <begin position="124"/>
        <end position="268"/>
    </location>
</feature>
<evidence type="ECO:0000256" key="1">
    <source>
        <dbReference type="PIRSR" id="PIRSR038925-1"/>
    </source>
</evidence>
<dbReference type="GO" id="GO:0005524">
    <property type="term" value="F:ATP binding"/>
    <property type="evidence" value="ECO:0007669"/>
    <property type="project" value="UniProtKB-KW"/>
</dbReference>
<feature type="active site" evidence="2">
    <location>
        <position position="204"/>
    </location>
</feature>
<protein>
    <recommendedName>
        <fullName evidence="4">Fido domain-containing protein</fullName>
    </recommendedName>
</protein>
<proteinExistence type="predicted"/>
<dbReference type="PANTHER" id="PTHR13504:SF35">
    <property type="entry name" value="PROTEIN ADENYLYLTRANSFERASE SOFIC"/>
    <property type="match status" value="1"/>
</dbReference>
<sequence length="376" mass="42153">MSIARGLIDMPFRPDRPYNDLPPLPPREDVETKAVLKACIAARAALAELRVSGQLIPNQAVLINSIPLLEAQASSEIENIVTTTDRLFRFANEAGNQADPATKEALRYRTALSEGFQTLKQRPVSTSTAIAVCRTIKGVELDIRATPGTALMNEATGAVVYTPPQGQALLRDKLANWERYIHEAEDIDPLIRLAVMHYQFEAIHPFTDGNGRTGRVLNLLYLVDKGLLDIPVLYLSRYIIGNKRAYYDRLLAVTTEAAWQDWILYMLEAIRETADWSTARIRSIRDLLDQTAERMRRDLPKMYSRELAEVIFVNPYCRIGDLVAAGIAKRQAASVYLKTLVDQGLLQEKKAGRENLYINPALLALLTDRPPPRTAQ</sequence>
<dbReference type="Proteomes" id="UP000003250">
    <property type="component" value="Unassembled WGS sequence"/>
</dbReference>
<evidence type="ECO:0000256" key="3">
    <source>
        <dbReference type="PIRSR" id="PIRSR640198-2"/>
    </source>
</evidence>
<keyword evidence="6" id="KW-1185">Reference proteome</keyword>